<dbReference type="Proteomes" id="UP000004756">
    <property type="component" value="Unassembled WGS sequence"/>
</dbReference>
<comment type="caution">
    <text evidence="1">The sequence shown here is derived from an EMBL/GenBank/DDBJ whole genome shotgun (WGS) entry which is preliminary data.</text>
</comment>
<evidence type="ECO:0000313" key="2">
    <source>
        <dbReference type="Proteomes" id="UP000004756"/>
    </source>
</evidence>
<keyword evidence="2" id="KW-1185">Reference proteome</keyword>
<dbReference type="EMBL" id="ACCJ01000053">
    <property type="protein sequence ID" value="EEG56670.1"/>
    <property type="molecule type" value="Genomic_DNA"/>
</dbReference>
<proteinExistence type="predicted"/>
<dbReference type="AlphaFoldDB" id="C0CW93"/>
<reference evidence="1 2" key="1">
    <citation type="submission" date="2009-02" db="EMBL/GenBank/DDBJ databases">
        <title>Draft genome sequence of Clostridium asparagiforme (DSM 15981).</title>
        <authorList>
            <person name="Sudarsanam P."/>
            <person name="Ley R."/>
            <person name="Guruge J."/>
            <person name="Turnbaugh P.J."/>
            <person name="Mahowald M."/>
            <person name="Liep D."/>
            <person name="Gordon J."/>
        </authorList>
    </citation>
    <scope>NUCLEOTIDE SEQUENCE [LARGE SCALE GENOMIC DNA]</scope>
    <source>
        <strain evidence="1 2">DSM 15981</strain>
    </source>
</reference>
<organism evidence="1 2">
    <name type="scientific">[Clostridium] asparagiforme DSM 15981</name>
    <dbReference type="NCBI Taxonomy" id="518636"/>
    <lineage>
        <taxon>Bacteria</taxon>
        <taxon>Bacillati</taxon>
        <taxon>Bacillota</taxon>
        <taxon>Clostridia</taxon>
        <taxon>Lachnospirales</taxon>
        <taxon>Lachnospiraceae</taxon>
        <taxon>Enterocloster</taxon>
    </lineage>
</organism>
<sequence>MAILDVLELLRIYFLYTLTKAMVSQRAKNRKYLYIIGGITKTYHFYKTAGPDSS</sequence>
<accession>C0CW93</accession>
<protein>
    <submittedName>
        <fullName evidence="1">Uncharacterized protein</fullName>
    </submittedName>
</protein>
<dbReference type="HOGENOM" id="CLU_3041834_0_0_9"/>
<name>C0CW93_9FIRM</name>
<gene>
    <name evidence="1" type="ORF">CLOSTASPAR_01247</name>
</gene>
<evidence type="ECO:0000313" key="1">
    <source>
        <dbReference type="EMBL" id="EEG56670.1"/>
    </source>
</evidence>